<feature type="compositionally biased region" description="Low complexity" evidence="8">
    <location>
        <begin position="501"/>
        <end position="540"/>
    </location>
</feature>
<dbReference type="PANTHER" id="PTHR23028">
    <property type="entry name" value="ACETYLTRANSFERASE"/>
    <property type="match status" value="1"/>
</dbReference>
<feature type="transmembrane region" description="Helical" evidence="9">
    <location>
        <begin position="266"/>
        <end position="284"/>
    </location>
</feature>
<evidence type="ECO:0000256" key="6">
    <source>
        <dbReference type="ARBA" id="ARBA00023136"/>
    </source>
</evidence>
<dbReference type="InterPro" id="IPR050879">
    <property type="entry name" value="Acyltransferase_3"/>
</dbReference>
<keyword evidence="6 9" id="KW-0472">Membrane</keyword>
<evidence type="ECO:0000256" key="3">
    <source>
        <dbReference type="ARBA" id="ARBA00022679"/>
    </source>
</evidence>
<comment type="subcellular location">
    <subcellularLocation>
        <location evidence="1">Cell membrane</location>
        <topology evidence="1">Multi-pass membrane protein</topology>
    </subcellularLocation>
</comment>
<dbReference type="Proteomes" id="UP001056535">
    <property type="component" value="Chromosome"/>
</dbReference>
<feature type="region of interest" description="Disordered" evidence="8">
    <location>
        <begin position="494"/>
        <end position="540"/>
    </location>
</feature>
<dbReference type="Pfam" id="PF01757">
    <property type="entry name" value="Acyl_transf_3"/>
    <property type="match status" value="1"/>
</dbReference>
<dbReference type="Gene3D" id="3.40.50.1110">
    <property type="entry name" value="SGNH hydrolase"/>
    <property type="match status" value="1"/>
</dbReference>
<dbReference type="SUPFAM" id="SSF52266">
    <property type="entry name" value="SGNH hydrolase"/>
    <property type="match status" value="1"/>
</dbReference>
<feature type="compositionally biased region" description="Basic and acidic residues" evidence="8">
    <location>
        <begin position="569"/>
        <end position="580"/>
    </location>
</feature>
<evidence type="ECO:0000256" key="9">
    <source>
        <dbReference type="SAM" id="Phobius"/>
    </source>
</evidence>
<feature type="transmembrane region" description="Helical" evidence="9">
    <location>
        <begin position="365"/>
        <end position="385"/>
    </location>
</feature>
<keyword evidence="12" id="KW-1185">Reference proteome</keyword>
<feature type="transmembrane region" description="Helical" evidence="9">
    <location>
        <begin position="209"/>
        <end position="225"/>
    </location>
</feature>
<evidence type="ECO:0000313" key="11">
    <source>
        <dbReference type="EMBL" id="USQ76374.1"/>
    </source>
</evidence>
<name>A0ABY4YHY6_9MICO</name>
<feature type="transmembrane region" description="Helical" evidence="9">
    <location>
        <begin position="98"/>
        <end position="118"/>
    </location>
</feature>
<dbReference type="PANTHER" id="PTHR23028:SF53">
    <property type="entry name" value="ACYL_TRANSF_3 DOMAIN-CONTAINING PROTEIN"/>
    <property type="match status" value="1"/>
</dbReference>
<feature type="transmembrane region" description="Helical" evidence="9">
    <location>
        <begin position="321"/>
        <end position="344"/>
    </location>
</feature>
<evidence type="ECO:0000259" key="10">
    <source>
        <dbReference type="Pfam" id="PF01757"/>
    </source>
</evidence>
<keyword evidence="4 9" id="KW-0812">Transmembrane</keyword>
<gene>
    <name evidence="11" type="ORF">NF557_00120</name>
</gene>
<feature type="transmembrane region" description="Helical" evidence="9">
    <location>
        <begin position="434"/>
        <end position="460"/>
    </location>
</feature>
<feature type="compositionally biased region" description="Low complexity" evidence="8">
    <location>
        <begin position="21"/>
        <end position="38"/>
    </location>
</feature>
<dbReference type="GO" id="GO:0016746">
    <property type="term" value="F:acyltransferase activity"/>
    <property type="evidence" value="ECO:0007669"/>
    <property type="project" value="UniProtKB-KW"/>
</dbReference>
<keyword evidence="5 9" id="KW-1133">Transmembrane helix</keyword>
<sequence length="771" mass="81590">MSAQAEESRRRSSTPAHDPRATQARSSPASRSSSADTALLERPVIAPTTTVSEQRRRGRGPTDVDPRPGHIHGLDGLRAIAIIGVLVFHFTPNTLPAGFIGVDVFFVLSGFLITTLLLREISRQGRIDLPQFWLRRARRLLPALVTVVVLSVAAARLVGGDLLVNIGRQALGAMTFSTNWLEVAAGASYFHSTSPLLFINFWSLAVEEQFYLLWPIGLVVLLAVTRTAKQRIGFVLALALASAMAMAVLFSPDEDSTRIYYGTDTHLFGLMLGVALAFAWAAPHRAGLRTAAWRRWRMPAVGVALLVLVGLMALLSEGNPWTFRGGLLLACLATVVLIAGLLESGSPWRTMMSLAPLRWIGERSYGIYLWHWAVLMIVATLFPYAEGTVRGALTLTGALVLTLVLSELSFRFIETPVRRDGFRASFGAVRQRMVGAGTLTSRVVAGSTATLLLLAAVAIATAPEKSQTQQAIETAEAQLNGSAPDVSARAGLLGGVSLGMPTPQAAPAAADGDTTDGQTTDGAQTDGDTAGEAGAAGEVTGDSAADGFAQAMGGLVDAGTAAAQEQADSDSKDADQDGHEAGGQPEADAPHAPGAIPDGWHEDDEGLLVPDSGRLTAIGDSLVVTSADGLKWRFPEMNFAAKSNRQWKDANPVLASALAQGEVRDNVIVHFGTNAGVDGEALRTFLDTLGPDRQVVVMNLYGSSTFIPDSNETIEKVVADYPNAVVGDWQATIAEQPGVLQSDRVHPDIEGMHVYAAVVARAFDELARTGG</sequence>
<keyword evidence="7 11" id="KW-0012">Acyltransferase</keyword>
<keyword evidence="3" id="KW-0808">Transferase</keyword>
<feature type="transmembrane region" description="Helical" evidence="9">
    <location>
        <begin position="232"/>
        <end position="251"/>
    </location>
</feature>
<evidence type="ECO:0000256" key="1">
    <source>
        <dbReference type="ARBA" id="ARBA00004651"/>
    </source>
</evidence>
<evidence type="ECO:0000256" key="8">
    <source>
        <dbReference type="SAM" id="MobiDB-lite"/>
    </source>
</evidence>
<evidence type="ECO:0000313" key="12">
    <source>
        <dbReference type="Proteomes" id="UP001056535"/>
    </source>
</evidence>
<protein>
    <submittedName>
        <fullName evidence="11">Acyltransferase</fullName>
    </submittedName>
</protein>
<feature type="region of interest" description="Disordered" evidence="8">
    <location>
        <begin position="559"/>
        <end position="607"/>
    </location>
</feature>
<evidence type="ECO:0000256" key="4">
    <source>
        <dbReference type="ARBA" id="ARBA00022692"/>
    </source>
</evidence>
<reference evidence="11" key="1">
    <citation type="submission" date="2022-06" db="EMBL/GenBank/DDBJ databases">
        <title>Ornithinimicrobium JY.X270.</title>
        <authorList>
            <person name="Huang Y."/>
        </authorList>
    </citation>
    <scope>NUCLEOTIDE SEQUENCE</scope>
    <source>
        <strain evidence="11">JY.X270</strain>
    </source>
</reference>
<organism evidence="11 12">
    <name type="scientific">Ornithinimicrobium cryptoxanthini</name>
    <dbReference type="NCBI Taxonomy" id="2934161"/>
    <lineage>
        <taxon>Bacteria</taxon>
        <taxon>Bacillati</taxon>
        <taxon>Actinomycetota</taxon>
        <taxon>Actinomycetes</taxon>
        <taxon>Micrococcales</taxon>
        <taxon>Ornithinimicrobiaceae</taxon>
        <taxon>Ornithinimicrobium</taxon>
    </lineage>
</organism>
<feature type="compositionally biased region" description="Basic and acidic residues" evidence="8">
    <location>
        <begin position="1"/>
        <end position="10"/>
    </location>
</feature>
<feature type="compositionally biased region" description="Basic and acidic residues" evidence="8">
    <location>
        <begin position="60"/>
        <end position="69"/>
    </location>
</feature>
<evidence type="ECO:0000256" key="7">
    <source>
        <dbReference type="ARBA" id="ARBA00023315"/>
    </source>
</evidence>
<feature type="transmembrane region" description="Helical" evidence="9">
    <location>
        <begin position="139"/>
        <end position="158"/>
    </location>
</feature>
<dbReference type="RefSeq" id="WP_252621069.1">
    <property type="nucleotide sequence ID" value="NZ_CP099490.1"/>
</dbReference>
<dbReference type="InterPro" id="IPR002656">
    <property type="entry name" value="Acyl_transf_3_dom"/>
</dbReference>
<feature type="region of interest" description="Disordered" evidence="8">
    <location>
        <begin position="1"/>
        <end position="69"/>
    </location>
</feature>
<dbReference type="EMBL" id="CP099490">
    <property type="protein sequence ID" value="USQ76374.1"/>
    <property type="molecule type" value="Genomic_DNA"/>
</dbReference>
<feature type="transmembrane region" description="Helical" evidence="9">
    <location>
        <begin position="391"/>
        <end position="413"/>
    </location>
</feature>
<keyword evidence="2" id="KW-1003">Cell membrane</keyword>
<proteinExistence type="predicted"/>
<feature type="domain" description="Acyltransferase 3" evidence="10">
    <location>
        <begin position="71"/>
        <end position="406"/>
    </location>
</feature>
<accession>A0ABY4YHY6</accession>
<evidence type="ECO:0000256" key="5">
    <source>
        <dbReference type="ARBA" id="ARBA00022989"/>
    </source>
</evidence>
<feature type="transmembrane region" description="Helical" evidence="9">
    <location>
        <begin position="296"/>
        <end position="315"/>
    </location>
</feature>
<evidence type="ECO:0000256" key="2">
    <source>
        <dbReference type="ARBA" id="ARBA00022475"/>
    </source>
</evidence>
<dbReference type="InterPro" id="IPR036514">
    <property type="entry name" value="SGNH_hydro_sf"/>
</dbReference>